<keyword evidence="2" id="KW-1185">Reference proteome</keyword>
<protein>
    <submittedName>
        <fullName evidence="1">Uncharacterized protein</fullName>
    </submittedName>
</protein>
<evidence type="ECO:0000313" key="1">
    <source>
        <dbReference type="EMBL" id="GBE85841.1"/>
    </source>
</evidence>
<dbReference type="EMBL" id="BFAD01000008">
    <property type="protein sequence ID" value="GBE85841.1"/>
    <property type="molecule type" value="Genomic_DNA"/>
</dbReference>
<organism evidence="1 2">
    <name type="scientific">Sparassis crispa</name>
    <dbReference type="NCBI Taxonomy" id="139825"/>
    <lineage>
        <taxon>Eukaryota</taxon>
        <taxon>Fungi</taxon>
        <taxon>Dikarya</taxon>
        <taxon>Basidiomycota</taxon>
        <taxon>Agaricomycotina</taxon>
        <taxon>Agaricomycetes</taxon>
        <taxon>Polyporales</taxon>
        <taxon>Sparassidaceae</taxon>
        <taxon>Sparassis</taxon>
    </lineage>
</organism>
<proteinExistence type="predicted"/>
<gene>
    <name evidence="1" type="ORF">SCP_0803630</name>
</gene>
<dbReference type="Proteomes" id="UP000287166">
    <property type="component" value="Unassembled WGS sequence"/>
</dbReference>
<dbReference type="GeneID" id="38782758"/>
<sequence>MSENAVDSQEYGRLVRRIKTLTTVLYTLQLSLKAPRNIAGPQSGHTKTYYHIATLLGGGIQATDDAHGSKVIAVTGKSTSEGTLVVISEQDSNWDTPVNMLAASQDSQPLQELAGALDIDWVHPSKKTLHSLGSSK</sequence>
<reference evidence="1 2" key="1">
    <citation type="journal article" date="2018" name="Sci. Rep.">
        <title>Genome sequence of the cauliflower mushroom Sparassis crispa (Hanabiratake) and its association with beneficial usage.</title>
        <authorList>
            <person name="Kiyama R."/>
            <person name="Furutani Y."/>
            <person name="Kawaguchi K."/>
            <person name="Nakanishi T."/>
        </authorList>
    </citation>
    <scope>NUCLEOTIDE SEQUENCE [LARGE SCALE GENOMIC DNA]</scope>
</reference>
<accession>A0A401GUE2</accession>
<dbReference type="RefSeq" id="XP_027616754.1">
    <property type="nucleotide sequence ID" value="XM_027760953.1"/>
</dbReference>
<comment type="caution">
    <text evidence="1">The sequence shown here is derived from an EMBL/GenBank/DDBJ whole genome shotgun (WGS) entry which is preliminary data.</text>
</comment>
<dbReference type="AlphaFoldDB" id="A0A401GUE2"/>
<dbReference type="InParanoid" id="A0A401GUE2"/>
<evidence type="ECO:0000313" key="2">
    <source>
        <dbReference type="Proteomes" id="UP000287166"/>
    </source>
</evidence>
<name>A0A401GUE2_9APHY</name>